<dbReference type="AlphaFoldDB" id="A0A4R3YHB2"/>
<evidence type="ECO:0000313" key="2">
    <source>
        <dbReference type="Proteomes" id="UP000295367"/>
    </source>
</evidence>
<dbReference type="Gene3D" id="3.40.1260.10">
    <property type="entry name" value="DsrEFH-like"/>
    <property type="match status" value="1"/>
</dbReference>
<reference evidence="1 2" key="1">
    <citation type="submission" date="2019-03" db="EMBL/GenBank/DDBJ databases">
        <title>Genomic Encyclopedia of Type Strains, Phase IV (KMG-IV): sequencing the most valuable type-strain genomes for metagenomic binning, comparative biology and taxonomic classification.</title>
        <authorList>
            <person name="Goeker M."/>
        </authorList>
    </citation>
    <scope>NUCLEOTIDE SEQUENCE [LARGE SCALE GENOMIC DNA]</scope>
    <source>
        <strain evidence="1 2">DSM 100309</strain>
    </source>
</reference>
<name>A0A4R3YHB2_9PROT</name>
<dbReference type="InterPro" id="IPR027396">
    <property type="entry name" value="DsrEFH-like"/>
</dbReference>
<gene>
    <name evidence="1" type="ORF">EDC63_101334</name>
</gene>
<dbReference type="Pfam" id="PF02635">
    <property type="entry name" value="DsrE"/>
    <property type="match status" value="1"/>
</dbReference>
<keyword evidence="2" id="KW-1185">Reference proteome</keyword>
<dbReference type="PANTHER" id="PTHR34655">
    <property type="entry name" value="CONSERVED WITHIN P. AEROPHILUM"/>
    <property type="match status" value="1"/>
</dbReference>
<dbReference type="SUPFAM" id="SSF75169">
    <property type="entry name" value="DsrEFH-like"/>
    <property type="match status" value="1"/>
</dbReference>
<dbReference type="Proteomes" id="UP000295367">
    <property type="component" value="Unassembled WGS sequence"/>
</dbReference>
<protein>
    <submittedName>
        <fullName evidence="1">Uncharacterized protein</fullName>
    </submittedName>
</protein>
<evidence type="ECO:0000313" key="1">
    <source>
        <dbReference type="EMBL" id="TCV90364.1"/>
    </source>
</evidence>
<dbReference type="PANTHER" id="PTHR34655:SF2">
    <property type="entry name" value="PEROXIREDOXIN FAMILY PROTEIN"/>
    <property type="match status" value="1"/>
</dbReference>
<dbReference type="OrthoDB" id="8561630at2"/>
<sequence>MAEKLVMMLLTIDPENPHLCGTPFFQAASAAAMDVEVEIYFASRATRLLVNGVADKIFPSDNKVKSVYGFMQDAAELGAKFFACGGALDAYSITKDILIPECTGVAGGASYMCRVLDDEWKSISY</sequence>
<dbReference type="EMBL" id="SMCO01000001">
    <property type="protein sequence ID" value="TCV90364.1"/>
    <property type="molecule type" value="Genomic_DNA"/>
</dbReference>
<dbReference type="RefSeq" id="WP_124947687.1">
    <property type="nucleotide sequence ID" value="NZ_BHVT01000073.1"/>
</dbReference>
<organism evidence="1 2">
    <name type="scientific">Sulfurirhabdus autotrophica</name>
    <dbReference type="NCBI Taxonomy" id="1706046"/>
    <lineage>
        <taxon>Bacteria</taxon>
        <taxon>Pseudomonadati</taxon>
        <taxon>Pseudomonadota</taxon>
        <taxon>Betaproteobacteria</taxon>
        <taxon>Nitrosomonadales</taxon>
        <taxon>Sulfuricellaceae</taxon>
        <taxon>Sulfurirhabdus</taxon>
    </lineage>
</organism>
<accession>A0A4R3YHB2</accession>
<comment type="caution">
    <text evidence="1">The sequence shown here is derived from an EMBL/GenBank/DDBJ whole genome shotgun (WGS) entry which is preliminary data.</text>
</comment>
<proteinExistence type="predicted"/>
<dbReference type="InterPro" id="IPR003787">
    <property type="entry name" value="Sulphur_relay_DsrE/F-like"/>
</dbReference>